<evidence type="ECO:0000256" key="1">
    <source>
        <dbReference type="ARBA" id="ARBA00001947"/>
    </source>
</evidence>
<dbReference type="Pfam" id="PF02127">
    <property type="entry name" value="Peptidase_M18"/>
    <property type="match status" value="1"/>
</dbReference>
<dbReference type="Gene3D" id="2.30.250.10">
    <property type="entry name" value="Aminopeptidase i, Domain 2"/>
    <property type="match status" value="1"/>
</dbReference>
<dbReference type="AlphaFoldDB" id="A0A2D6YJ27"/>
<dbReference type="GO" id="GO:0006508">
    <property type="term" value="P:proteolysis"/>
    <property type="evidence" value="ECO:0007669"/>
    <property type="project" value="UniProtKB-KW"/>
</dbReference>
<keyword evidence="7 9" id="KW-0862">Zinc</keyword>
<dbReference type="PRINTS" id="PR00932">
    <property type="entry name" value="AMINO1PTASE"/>
</dbReference>
<dbReference type="InterPro" id="IPR023358">
    <property type="entry name" value="Peptidase_M18_dom2"/>
</dbReference>
<evidence type="ECO:0000256" key="9">
    <source>
        <dbReference type="RuleBase" id="RU004386"/>
    </source>
</evidence>
<keyword evidence="4 9" id="KW-0645">Protease</keyword>
<keyword evidence="5 9" id="KW-0479">Metal-binding</keyword>
<dbReference type="Gene3D" id="3.40.630.10">
    <property type="entry name" value="Zn peptidases"/>
    <property type="match status" value="1"/>
</dbReference>
<evidence type="ECO:0000256" key="6">
    <source>
        <dbReference type="ARBA" id="ARBA00022801"/>
    </source>
</evidence>
<evidence type="ECO:0000256" key="7">
    <source>
        <dbReference type="ARBA" id="ARBA00022833"/>
    </source>
</evidence>
<dbReference type="InterPro" id="IPR001948">
    <property type="entry name" value="Peptidase_M18"/>
</dbReference>
<keyword evidence="3 9" id="KW-0031">Aminopeptidase</keyword>
<dbReference type="GO" id="GO:0004177">
    <property type="term" value="F:aminopeptidase activity"/>
    <property type="evidence" value="ECO:0007669"/>
    <property type="project" value="UniProtKB-KW"/>
</dbReference>
<dbReference type="SUPFAM" id="SSF101821">
    <property type="entry name" value="Aminopeptidase/glucanase lid domain"/>
    <property type="match status" value="1"/>
</dbReference>
<proteinExistence type="inferred from homology"/>
<accession>A0A2D6YJ27</accession>
<dbReference type="EMBL" id="NZEX01000081">
    <property type="protein sequence ID" value="MAH63193.1"/>
    <property type="molecule type" value="Genomic_DNA"/>
</dbReference>
<dbReference type="GO" id="GO:0008270">
    <property type="term" value="F:zinc ion binding"/>
    <property type="evidence" value="ECO:0007669"/>
    <property type="project" value="InterPro"/>
</dbReference>
<dbReference type="EC" id="3.4.11.-" evidence="10"/>
<comment type="caution">
    <text evidence="11">The sequence shown here is derived from an EMBL/GenBank/DDBJ whole genome shotgun (WGS) entry which is preliminary data.</text>
</comment>
<dbReference type="SUPFAM" id="SSF53187">
    <property type="entry name" value="Zn-dependent exopeptidases"/>
    <property type="match status" value="1"/>
</dbReference>
<comment type="similarity">
    <text evidence="2 9">Belongs to the peptidase M18 family.</text>
</comment>
<comment type="cofactor">
    <cofactor evidence="1 10">
        <name>Zn(2+)</name>
        <dbReference type="ChEBI" id="CHEBI:29105"/>
    </cofactor>
</comment>
<protein>
    <recommendedName>
        <fullName evidence="10">M18 family aminopeptidase</fullName>
        <ecNumber evidence="10">3.4.11.-</ecNumber>
    </recommendedName>
</protein>
<sequence>MSSVFDLCQFLNSSPTPFHAVQSIKHQLIDKDFQELRESQLWETMRGGKYYVTRGETSIVAWVQGESFPDHGAHIIGAHTDSPNLRLKPHPNITRNGYRQLGVEVYGGVLLGTWTDRDLSLAGRVFIESANGLKTHSLLCDRPLIRIPQLAIHLNREVNEKGLQLNRQKHLPPILTKSQNWETDDALKFWLAEELDLDGSKIRSWDLSLYDTQSAECWGPNLEFIASARLDNLFCCFTGLQALCKSRSAKPWTQVLVCYDHEEIGSQTTEGAHSSFLEFVIRRLAEQTECRQAYERAVANSILVSADMAHAVHPNYSEQHDPNHFPQMNEGPVIKRNSQGRYATSAKTEAWFEQICYESNVPVQKFVMRTDLACGSTIGPITAARLGVETVDVGAAMLAMHSIRETCGSLDVDYLIKAFQAIYEEHLPVTN</sequence>
<reference evidence="12" key="1">
    <citation type="submission" date="2017-09" db="EMBL/GenBank/DDBJ databases">
        <title>The Reconstruction of 2,631 Draft Metagenome-Assembled Genomes from the Global Oceans.</title>
        <authorList>
            <person name="Tully B.J."/>
            <person name="Graham E.D."/>
            <person name="Heidelberg J.F."/>
        </authorList>
    </citation>
    <scope>NUCLEOTIDE SEQUENCE [LARGE SCALE GENOMIC DNA]</scope>
</reference>
<evidence type="ECO:0000256" key="8">
    <source>
        <dbReference type="ARBA" id="ARBA00023049"/>
    </source>
</evidence>
<name>A0A2D6YJ27_9DELT</name>
<dbReference type="NCBIfam" id="NF002759">
    <property type="entry name" value="PRK02813.1"/>
    <property type="match status" value="1"/>
</dbReference>
<dbReference type="PANTHER" id="PTHR28570:SF3">
    <property type="entry name" value="ASPARTYL AMINOPEPTIDASE"/>
    <property type="match status" value="1"/>
</dbReference>
<dbReference type="Proteomes" id="UP000226525">
    <property type="component" value="Unassembled WGS sequence"/>
</dbReference>
<dbReference type="GO" id="GO:0005737">
    <property type="term" value="C:cytoplasm"/>
    <property type="evidence" value="ECO:0007669"/>
    <property type="project" value="UniProtKB-ARBA"/>
</dbReference>
<keyword evidence="6 9" id="KW-0378">Hydrolase</keyword>
<dbReference type="PANTHER" id="PTHR28570">
    <property type="entry name" value="ASPARTYL AMINOPEPTIDASE"/>
    <property type="match status" value="1"/>
</dbReference>
<evidence type="ECO:0000256" key="5">
    <source>
        <dbReference type="ARBA" id="ARBA00022723"/>
    </source>
</evidence>
<dbReference type="CDD" id="cd05658">
    <property type="entry name" value="M18_DAP"/>
    <property type="match status" value="1"/>
</dbReference>
<evidence type="ECO:0000313" key="11">
    <source>
        <dbReference type="EMBL" id="MAH63193.1"/>
    </source>
</evidence>
<evidence type="ECO:0000256" key="2">
    <source>
        <dbReference type="ARBA" id="ARBA00008290"/>
    </source>
</evidence>
<evidence type="ECO:0000256" key="4">
    <source>
        <dbReference type="ARBA" id="ARBA00022670"/>
    </source>
</evidence>
<gene>
    <name evidence="11" type="ORF">CMN54_07075</name>
</gene>
<evidence type="ECO:0000256" key="10">
    <source>
        <dbReference type="RuleBase" id="RU004387"/>
    </source>
</evidence>
<evidence type="ECO:0000256" key="3">
    <source>
        <dbReference type="ARBA" id="ARBA00022438"/>
    </source>
</evidence>
<evidence type="ECO:0000313" key="12">
    <source>
        <dbReference type="Proteomes" id="UP000226525"/>
    </source>
</evidence>
<keyword evidence="8 9" id="KW-0482">Metalloprotease</keyword>
<dbReference type="GO" id="GO:0008237">
    <property type="term" value="F:metallopeptidase activity"/>
    <property type="evidence" value="ECO:0007669"/>
    <property type="project" value="UniProtKB-KW"/>
</dbReference>
<organism evidence="11 12">
    <name type="scientific">SAR324 cluster bacterium</name>
    <dbReference type="NCBI Taxonomy" id="2024889"/>
    <lineage>
        <taxon>Bacteria</taxon>
        <taxon>Deltaproteobacteria</taxon>
        <taxon>SAR324 cluster</taxon>
    </lineage>
</organism>